<dbReference type="eggNOG" id="ENOG502RSRH">
    <property type="taxonomic scope" value="Eukaryota"/>
</dbReference>
<dbReference type="GeneID" id="10499934"/>
<dbReference type="PANTHER" id="PTHR43667">
    <property type="entry name" value="CYCLOPROPANE-FATTY-ACYL-PHOSPHOLIPID SYNTHASE"/>
    <property type="match status" value="1"/>
</dbReference>
<evidence type="ECO:0008006" key="8">
    <source>
        <dbReference type="Google" id="ProtNLM"/>
    </source>
</evidence>
<comment type="similarity">
    <text evidence="1">Belongs to the CFA/CMAS family.</text>
</comment>
<dbReference type="InParanoid" id="F0ZNX0"/>
<sequence length="429" mass="49971">MNLLVPSPARNYFYQSFVSYAHSFLFKNFLTKIKYGHLIVDIKDTNFPQYIGTPSFKYGDDKGEVKARIQIINLYRFFFKVLFGGDVGFSESFILGDFVCDDLKNLITIFILNRNELDNFNTKWSFVMDGVNRLAHYLHRNTIEGSKENIKAHYDLSNEMFSLFLDKTMSYSCAYFDHREQDLESAQMNKIRKLIDKANLTPDCELLEIGSGWLELAIEAVRRTGCRVTTVSLSQQQISYGLKKVEEAGLSDRITILYKDYRHIEGKFDRIISCEMLEAVGYENYPSYFQALERLLKPNGIFVVQFITFKDQDFHGLIKRCDFIQKYIFPGGLLPSITSIMEAATNHSNLVLQHAETFGTHYAITLDIWKKNFFENKDKILALGFDQQFINMFDYYFCYCSAAFETRTINLIQMQFSRPCNVNLNDFKK</sequence>
<dbReference type="CDD" id="cd02440">
    <property type="entry name" value="AdoMet_MTases"/>
    <property type="match status" value="1"/>
</dbReference>
<evidence type="ECO:0000256" key="5">
    <source>
        <dbReference type="ARBA" id="ARBA00023098"/>
    </source>
</evidence>
<dbReference type="InterPro" id="IPR029063">
    <property type="entry name" value="SAM-dependent_MTases_sf"/>
</dbReference>
<evidence type="ECO:0000256" key="3">
    <source>
        <dbReference type="ARBA" id="ARBA00022679"/>
    </source>
</evidence>
<dbReference type="InterPro" id="IPR003333">
    <property type="entry name" value="CMAS"/>
</dbReference>
<evidence type="ECO:0000313" key="7">
    <source>
        <dbReference type="Proteomes" id="UP000001064"/>
    </source>
</evidence>
<evidence type="ECO:0000256" key="4">
    <source>
        <dbReference type="ARBA" id="ARBA00022691"/>
    </source>
</evidence>
<keyword evidence="3" id="KW-0808">Transferase</keyword>
<dbReference type="EMBL" id="GL871100">
    <property type="protein sequence ID" value="EGC34382.1"/>
    <property type="molecule type" value="Genomic_DNA"/>
</dbReference>
<dbReference type="GO" id="GO:0032259">
    <property type="term" value="P:methylation"/>
    <property type="evidence" value="ECO:0007669"/>
    <property type="project" value="UniProtKB-KW"/>
</dbReference>
<gene>
    <name evidence="6" type="ORF">DICPUDRAFT_48369</name>
</gene>
<dbReference type="Gene3D" id="3.40.50.150">
    <property type="entry name" value="Vaccinia Virus protein VP39"/>
    <property type="match status" value="1"/>
</dbReference>
<reference evidence="7" key="1">
    <citation type="journal article" date="2011" name="Genome Biol.">
        <title>Comparative genomics of the social amoebae Dictyostelium discoideum and Dictyostelium purpureum.</title>
        <authorList>
            <consortium name="US DOE Joint Genome Institute (JGI-PGF)"/>
            <person name="Sucgang R."/>
            <person name="Kuo A."/>
            <person name="Tian X."/>
            <person name="Salerno W."/>
            <person name="Parikh A."/>
            <person name="Feasley C.L."/>
            <person name="Dalin E."/>
            <person name="Tu H."/>
            <person name="Huang E."/>
            <person name="Barry K."/>
            <person name="Lindquist E."/>
            <person name="Shapiro H."/>
            <person name="Bruce D."/>
            <person name="Schmutz J."/>
            <person name="Salamov A."/>
            <person name="Fey P."/>
            <person name="Gaudet P."/>
            <person name="Anjard C."/>
            <person name="Babu M.M."/>
            <person name="Basu S."/>
            <person name="Bushmanova Y."/>
            <person name="van der Wel H."/>
            <person name="Katoh-Kurasawa M."/>
            <person name="Dinh C."/>
            <person name="Coutinho P.M."/>
            <person name="Saito T."/>
            <person name="Elias M."/>
            <person name="Schaap P."/>
            <person name="Kay R.R."/>
            <person name="Henrissat B."/>
            <person name="Eichinger L."/>
            <person name="Rivero F."/>
            <person name="Putnam N.H."/>
            <person name="West C.M."/>
            <person name="Loomis W.F."/>
            <person name="Chisholm R.L."/>
            <person name="Shaulsky G."/>
            <person name="Strassmann J.E."/>
            <person name="Queller D.C."/>
            <person name="Kuspa A."/>
            <person name="Grigoriev I.V."/>
        </authorList>
    </citation>
    <scope>NUCLEOTIDE SEQUENCE [LARGE SCALE GENOMIC DNA]</scope>
    <source>
        <strain evidence="7">QSDP1</strain>
    </source>
</reference>
<dbReference type="OMA" id="CHMLTFV"/>
<evidence type="ECO:0000256" key="2">
    <source>
        <dbReference type="ARBA" id="ARBA00022603"/>
    </source>
</evidence>
<keyword evidence="4" id="KW-0949">S-adenosyl-L-methionine</keyword>
<dbReference type="STRING" id="5786.F0ZNX0"/>
<protein>
    <recommendedName>
        <fullName evidence="8">Cyclopropane-fatty-acyl-phospholipid synthase</fullName>
    </recommendedName>
</protein>
<dbReference type="PANTHER" id="PTHR43667:SF2">
    <property type="entry name" value="FATTY ACID C-METHYL TRANSFERASE"/>
    <property type="match status" value="1"/>
</dbReference>
<accession>F0ZNX0</accession>
<dbReference type="Proteomes" id="UP000001064">
    <property type="component" value="Unassembled WGS sequence"/>
</dbReference>
<dbReference type="GO" id="GO:0008610">
    <property type="term" value="P:lipid biosynthetic process"/>
    <property type="evidence" value="ECO:0007669"/>
    <property type="project" value="InterPro"/>
</dbReference>
<dbReference type="PIRSF" id="PIRSF003085">
    <property type="entry name" value="CMAS"/>
    <property type="match status" value="1"/>
</dbReference>
<dbReference type="GO" id="GO:0008168">
    <property type="term" value="F:methyltransferase activity"/>
    <property type="evidence" value="ECO:0007669"/>
    <property type="project" value="UniProtKB-KW"/>
</dbReference>
<dbReference type="RefSeq" id="XP_003289116.1">
    <property type="nucleotide sequence ID" value="XM_003289068.1"/>
</dbReference>
<organism evidence="6 7">
    <name type="scientific">Dictyostelium purpureum</name>
    <name type="common">Slime mold</name>
    <dbReference type="NCBI Taxonomy" id="5786"/>
    <lineage>
        <taxon>Eukaryota</taxon>
        <taxon>Amoebozoa</taxon>
        <taxon>Evosea</taxon>
        <taxon>Eumycetozoa</taxon>
        <taxon>Dictyostelia</taxon>
        <taxon>Dictyosteliales</taxon>
        <taxon>Dictyosteliaceae</taxon>
        <taxon>Dictyostelium</taxon>
    </lineage>
</organism>
<proteinExistence type="inferred from homology"/>
<dbReference type="OrthoDB" id="14934at2759"/>
<dbReference type="SUPFAM" id="SSF53335">
    <property type="entry name" value="S-adenosyl-L-methionine-dependent methyltransferases"/>
    <property type="match status" value="1"/>
</dbReference>
<keyword evidence="5" id="KW-0443">Lipid metabolism</keyword>
<dbReference type="VEuPathDB" id="AmoebaDB:DICPUDRAFT_48369"/>
<dbReference type="InterPro" id="IPR050723">
    <property type="entry name" value="CFA/CMAS"/>
</dbReference>
<keyword evidence="7" id="KW-1185">Reference proteome</keyword>
<dbReference type="AlphaFoldDB" id="F0ZNX0"/>
<keyword evidence="2" id="KW-0489">Methyltransferase</keyword>
<name>F0ZNX0_DICPU</name>
<evidence type="ECO:0000256" key="1">
    <source>
        <dbReference type="ARBA" id="ARBA00010815"/>
    </source>
</evidence>
<dbReference type="Pfam" id="PF02353">
    <property type="entry name" value="CMAS"/>
    <property type="match status" value="1"/>
</dbReference>
<dbReference type="KEGG" id="dpp:DICPUDRAFT_48369"/>
<evidence type="ECO:0000313" key="6">
    <source>
        <dbReference type="EMBL" id="EGC34382.1"/>
    </source>
</evidence>